<dbReference type="Pfam" id="PF00335">
    <property type="entry name" value="Tetraspanin"/>
    <property type="match status" value="1"/>
</dbReference>
<comment type="subcellular location">
    <subcellularLocation>
        <location evidence="1">Membrane</location>
        <topology evidence="1">Multi-pass membrane protein</topology>
    </subcellularLocation>
</comment>
<gene>
    <name evidence="5" type="ORF">PACLA_8A086413</name>
</gene>
<evidence type="ECO:0000256" key="2">
    <source>
        <dbReference type="ARBA" id="ARBA00022692"/>
    </source>
</evidence>
<reference evidence="5" key="1">
    <citation type="submission" date="2020-04" db="EMBL/GenBank/DDBJ databases">
        <authorList>
            <person name="Alioto T."/>
            <person name="Alioto T."/>
            <person name="Gomez Garrido J."/>
        </authorList>
    </citation>
    <scope>NUCLEOTIDE SEQUENCE</scope>
    <source>
        <strain evidence="5">A484AB</strain>
    </source>
</reference>
<evidence type="ECO:0000256" key="1">
    <source>
        <dbReference type="ARBA" id="ARBA00004141"/>
    </source>
</evidence>
<dbReference type="InterPro" id="IPR018499">
    <property type="entry name" value="Tetraspanin/Peripherin"/>
</dbReference>
<keyword evidence="5" id="KW-0675">Receptor</keyword>
<feature type="non-terminal residue" evidence="5">
    <location>
        <position position="1"/>
    </location>
</feature>
<keyword evidence="2" id="KW-0812">Transmembrane</keyword>
<protein>
    <submittedName>
        <fullName evidence="5">TNF receptor-associated factor 3</fullName>
    </submittedName>
</protein>
<dbReference type="GO" id="GO:0016020">
    <property type="term" value="C:membrane"/>
    <property type="evidence" value="ECO:0007669"/>
    <property type="project" value="UniProtKB-SubCell"/>
</dbReference>
<proteinExistence type="predicted"/>
<name>A0A6S7K0V0_PARCT</name>
<accession>A0A6S7K0V0</accession>
<keyword evidence="4" id="KW-0472">Membrane</keyword>
<dbReference type="AlphaFoldDB" id="A0A6S7K0V0"/>
<dbReference type="Proteomes" id="UP001152795">
    <property type="component" value="Unassembled WGS sequence"/>
</dbReference>
<evidence type="ECO:0000256" key="4">
    <source>
        <dbReference type="ARBA" id="ARBA00023136"/>
    </source>
</evidence>
<keyword evidence="3" id="KW-1133">Transmembrane helix</keyword>
<evidence type="ECO:0000313" key="6">
    <source>
        <dbReference type="Proteomes" id="UP001152795"/>
    </source>
</evidence>
<dbReference type="OrthoDB" id="5980495at2759"/>
<feature type="non-terminal residue" evidence="5">
    <location>
        <position position="305"/>
    </location>
</feature>
<dbReference type="Gene3D" id="1.10.1450.10">
    <property type="entry name" value="Tetraspanin"/>
    <property type="match status" value="1"/>
</dbReference>
<sequence>EFKKATAKRARHEKGFYRSVERGTAIKAERIRPKQEKVKKDKLYPIEIIDRDKCSNKVKIHYTGYSSEFDEWRDATEVSNGEQSRKFGRLTQRFEPSVDSLPDRASAFFYTLGKTVKASLYSSKRESPDIRIEERIDADIYNNYLQNIGVVKKFRGKNVHALNNDSDMCQILGSKWFERIINVNGDFCYVVRDTVRFWLNEKKTVKEFFYVGEHLFENHIGNDLQLIFTFVRGDGIEDRFSACMKDAYQSQYMDPEFKHVTEAWDTFQDRFDCCGVDDPLDYLTNNKINAAPKSCGGTKADAVGR</sequence>
<evidence type="ECO:0000313" key="5">
    <source>
        <dbReference type="EMBL" id="CAB4035300.1"/>
    </source>
</evidence>
<comment type="caution">
    <text evidence="5">The sequence shown here is derived from an EMBL/GenBank/DDBJ whole genome shotgun (WGS) entry which is preliminary data.</text>
</comment>
<organism evidence="5 6">
    <name type="scientific">Paramuricea clavata</name>
    <name type="common">Red gorgonian</name>
    <name type="synonym">Violescent sea-whip</name>
    <dbReference type="NCBI Taxonomy" id="317549"/>
    <lineage>
        <taxon>Eukaryota</taxon>
        <taxon>Metazoa</taxon>
        <taxon>Cnidaria</taxon>
        <taxon>Anthozoa</taxon>
        <taxon>Octocorallia</taxon>
        <taxon>Malacalcyonacea</taxon>
        <taxon>Plexauridae</taxon>
        <taxon>Paramuricea</taxon>
    </lineage>
</organism>
<dbReference type="InterPro" id="IPR008952">
    <property type="entry name" value="Tetraspanin_EC2_sf"/>
</dbReference>
<keyword evidence="6" id="KW-1185">Reference proteome</keyword>
<dbReference type="SUPFAM" id="SSF48652">
    <property type="entry name" value="Tetraspanin"/>
    <property type="match status" value="1"/>
</dbReference>
<evidence type="ECO:0000256" key="3">
    <source>
        <dbReference type="ARBA" id="ARBA00022989"/>
    </source>
</evidence>
<dbReference type="Gene3D" id="2.30.30.140">
    <property type="match status" value="1"/>
</dbReference>
<dbReference type="EMBL" id="CACRXK020020912">
    <property type="protein sequence ID" value="CAB4035300.1"/>
    <property type="molecule type" value="Genomic_DNA"/>
</dbReference>
<dbReference type="CDD" id="cd03127">
    <property type="entry name" value="tetraspanin_LEL"/>
    <property type="match status" value="1"/>
</dbReference>